<organism evidence="3 4">
    <name type="scientific">Neurospora tetraspora</name>
    <dbReference type="NCBI Taxonomy" id="94610"/>
    <lineage>
        <taxon>Eukaryota</taxon>
        <taxon>Fungi</taxon>
        <taxon>Dikarya</taxon>
        <taxon>Ascomycota</taxon>
        <taxon>Pezizomycotina</taxon>
        <taxon>Sordariomycetes</taxon>
        <taxon>Sordariomycetidae</taxon>
        <taxon>Sordariales</taxon>
        <taxon>Sordariaceae</taxon>
        <taxon>Neurospora</taxon>
    </lineage>
</organism>
<evidence type="ECO:0000313" key="3">
    <source>
        <dbReference type="EMBL" id="KAK3348390.1"/>
    </source>
</evidence>
<comment type="caution">
    <text evidence="3">The sequence shown here is derived from an EMBL/GenBank/DDBJ whole genome shotgun (WGS) entry which is preliminary data.</text>
</comment>
<feature type="chain" id="PRO_5042058188" evidence="2">
    <location>
        <begin position="26"/>
        <end position="362"/>
    </location>
</feature>
<accession>A0AAE0JIC3</accession>
<dbReference type="Proteomes" id="UP001278500">
    <property type="component" value="Unassembled WGS sequence"/>
</dbReference>
<feature type="region of interest" description="Disordered" evidence="1">
    <location>
        <begin position="120"/>
        <end position="151"/>
    </location>
</feature>
<evidence type="ECO:0000256" key="2">
    <source>
        <dbReference type="SAM" id="SignalP"/>
    </source>
</evidence>
<keyword evidence="4" id="KW-1185">Reference proteome</keyword>
<name>A0AAE0JIC3_9PEZI</name>
<evidence type="ECO:0000256" key="1">
    <source>
        <dbReference type="SAM" id="MobiDB-lite"/>
    </source>
</evidence>
<evidence type="ECO:0000313" key="4">
    <source>
        <dbReference type="Proteomes" id="UP001278500"/>
    </source>
</evidence>
<sequence>MSRTSRTLTNTDLAFLLCTTAGTASQTKGKVSRNFSLSFETDYGLVLSLKPDDSITIALRKPPPAPQNQYIDPFDSATPIQSQRLYALSPVSPVSVPTHSHGSIDGVLFSPLGLVGTGGATITPARQSQNHNQTSSMRNIATSKSNSPSPKIKYYIRPGLDAKCSSHMYYTASASVSAFTQPQAQAQHQPQPQHQHQPSDGSSSRKFKLRLHRVKESHLQSLYHHPSPSPSSSHTNSSNSWFDSYLDWIDRLEDACALAQQRQRQQHEPQTPTTPCTAVPLSPTGRRDQAKEGSGPFTDEGEKSLWLVEGLLLASWLSLQEGVEGVEYVPLPSSEVYRLEHVQGNNAGVMMGRLLERIGAGE</sequence>
<feature type="region of interest" description="Disordered" evidence="1">
    <location>
        <begin position="180"/>
        <end position="205"/>
    </location>
</feature>
<dbReference type="GeneID" id="87863849"/>
<dbReference type="AlphaFoldDB" id="A0AAE0JIC3"/>
<feature type="region of interest" description="Disordered" evidence="1">
    <location>
        <begin position="259"/>
        <end position="299"/>
    </location>
</feature>
<feature type="compositionally biased region" description="Polar residues" evidence="1">
    <location>
        <begin position="124"/>
        <end position="149"/>
    </location>
</feature>
<proteinExistence type="predicted"/>
<feature type="compositionally biased region" description="Low complexity" evidence="1">
    <location>
        <begin position="260"/>
        <end position="275"/>
    </location>
</feature>
<dbReference type="EMBL" id="JAUEPP010000003">
    <property type="protein sequence ID" value="KAK3348390.1"/>
    <property type="molecule type" value="Genomic_DNA"/>
</dbReference>
<reference evidence="3" key="2">
    <citation type="submission" date="2023-06" db="EMBL/GenBank/DDBJ databases">
        <authorList>
            <consortium name="Lawrence Berkeley National Laboratory"/>
            <person name="Haridas S."/>
            <person name="Hensen N."/>
            <person name="Bonometti L."/>
            <person name="Westerberg I."/>
            <person name="Brannstrom I.O."/>
            <person name="Guillou S."/>
            <person name="Cros-Aarteil S."/>
            <person name="Calhoun S."/>
            <person name="Kuo A."/>
            <person name="Mondo S."/>
            <person name="Pangilinan J."/>
            <person name="Riley R."/>
            <person name="Labutti K."/>
            <person name="Andreopoulos B."/>
            <person name="Lipzen A."/>
            <person name="Chen C."/>
            <person name="Yanf M."/>
            <person name="Daum C."/>
            <person name="Ng V."/>
            <person name="Clum A."/>
            <person name="Steindorff A."/>
            <person name="Ohm R."/>
            <person name="Martin F."/>
            <person name="Silar P."/>
            <person name="Natvig D."/>
            <person name="Lalanne C."/>
            <person name="Gautier V."/>
            <person name="Ament-Velasquez S.L."/>
            <person name="Kruys A."/>
            <person name="Hutchinson M.I."/>
            <person name="Powell A.J."/>
            <person name="Barry K."/>
            <person name="Miller A.N."/>
            <person name="Grigoriev I.V."/>
            <person name="Debuchy R."/>
            <person name="Gladieux P."/>
            <person name="Thoren M.H."/>
            <person name="Johannesson H."/>
        </authorList>
    </citation>
    <scope>NUCLEOTIDE SEQUENCE</scope>
    <source>
        <strain evidence="3">CBS 560.94</strain>
    </source>
</reference>
<feature type="signal peptide" evidence="2">
    <location>
        <begin position="1"/>
        <end position="25"/>
    </location>
</feature>
<feature type="compositionally biased region" description="Low complexity" evidence="1">
    <location>
        <begin position="181"/>
        <end position="198"/>
    </location>
</feature>
<keyword evidence="2" id="KW-0732">Signal</keyword>
<reference evidence="3" key="1">
    <citation type="journal article" date="2023" name="Mol. Phylogenet. Evol.">
        <title>Genome-scale phylogeny and comparative genomics of the fungal order Sordariales.</title>
        <authorList>
            <person name="Hensen N."/>
            <person name="Bonometti L."/>
            <person name="Westerberg I."/>
            <person name="Brannstrom I.O."/>
            <person name="Guillou S."/>
            <person name="Cros-Aarteil S."/>
            <person name="Calhoun S."/>
            <person name="Haridas S."/>
            <person name="Kuo A."/>
            <person name="Mondo S."/>
            <person name="Pangilinan J."/>
            <person name="Riley R."/>
            <person name="LaButti K."/>
            <person name="Andreopoulos B."/>
            <person name="Lipzen A."/>
            <person name="Chen C."/>
            <person name="Yan M."/>
            <person name="Daum C."/>
            <person name="Ng V."/>
            <person name="Clum A."/>
            <person name="Steindorff A."/>
            <person name="Ohm R.A."/>
            <person name="Martin F."/>
            <person name="Silar P."/>
            <person name="Natvig D.O."/>
            <person name="Lalanne C."/>
            <person name="Gautier V."/>
            <person name="Ament-Velasquez S.L."/>
            <person name="Kruys A."/>
            <person name="Hutchinson M.I."/>
            <person name="Powell A.J."/>
            <person name="Barry K."/>
            <person name="Miller A.N."/>
            <person name="Grigoriev I.V."/>
            <person name="Debuchy R."/>
            <person name="Gladieux P."/>
            <person name="Hiltunen Thoren M."/>
            <person name="Johannesson H."/>
        </authorList>
    </citation>
    <scope>NUCLEOTIDE SEQUENCE</scope>
    <source>
        <strain evidence="3">CBS 560.94</strain>
    </source>
</reference>
<dbReference type="RefSeq" id="XP_062683472.1">
    <property type="nucleotide sequence ID" value="XM_062826695.1"/>
</dbReference>
<protein>
    <submittedName>
        <fullName evidence="3">Uncharacterized protein</fullName>
    </submittedName>
</protein>
<gene>
    <name evidence="3" type="ORF">B0H65DRAFT_463270</name>
</gene>